<gene>
    <name evidence="6" type="ORF">Din_029688</name>
</gene>
<keyword evidence="1 4" id="KW-1015">Disulfide bond</keyword>
<dbReference type="PANTHER" id="PTHR10438">
    <property type="entry name" value="THIOREDOXIN"/>
    <property type="match status" value="1"/>
</dbReference>
<comment type="similarity">
    <text evidence="2">Belongs to the thioredoxin family. Plant H-type subfamily.</text>
</comment>
<dbReference type="InterPro" id="IPR005746">
    <property type="entry name" value="Thioredoxin"/>
</dbReference>
<dbReference type="CDD" id="cd02947">
    <property type="entry name" value="TRX_family"/>
    <property type="match status" value="1"/>
</dbReference>
<evidence type="ECO:0000256" key="1">
    <source>
        <dbReference type="ARBA" id="ARBA00023157"/>
    </source>
</evidence>
<protein>
    <recommendedName>
        <fullName evidence="3">Thioredoxin</fullName>
    </recommendedName>
</protein>
<organism evidence="6">
    <name type="scientific">Davidia involucrata</name>
    <name type="common">Dove tree</name>
    <dbReference type="NCBI Taxonomy" id="16924"/>
    <lineage>
        <taxon>Eukaryota</taxon>
        <taxon>Viridiplantae</taxon>
        <taxon>Streptophyta</taxon>
        <taxon>Embryophyta</taxon>
        <taxon>Tracheophyta</taxon>
        <taxon>Spermatophyta</taxon>
        <taxon>Magnoliopsida</taxon>
        <taxon>eudicotyledons</taxon>
        <taxon>Gunneridae</taxon>
        <taxon>Pentapetalae</taxon>
        <taxon>asterids</taxon>
        <taxon>Cornales</taxon>
        <taxon>Nyssaceae</taxon>
        <taxon>Davidia</taxon>
    </lineage>
</organism>
<accession>A0A5B7AU86</accession>
<dbReference type="Gene3D" id="3.40.30.10">
    <property type="entry name" value="Glutaredoxin"/>
    <property type="match status" value="1"/>
</dbReference>
<proteinExistence type="inferred from homology"/>
<evidence type="ECO:0000256" key="3">
    <source>
        <dbReference type="PIRNR" id="PIRNR000077"/>
    </source>
</evidence>
<reference evidence="6" key="1">
    <citation type="submission" date="2019-08" db="EMBL/GenBank/DDBJ databases">
        <title>Reference gene set and small RNA set construction with multiple tissues from Davidia involucrata Baill.</title>
        <authorList>
            <person name="Yang H."/>
            <person name="Zhou C."/>
            <person name="Li G."/>
            <person name="Wang J."/>
            <person name="Gao P."/>
            <person name="Wang M."/>
            <person name="Wang R."/>
            <person name="Zhao Y."/>
        </authorList>
    </citation>
    <scope>NUCLEOTIDE SEQUENCE</scope>
    <source>
        <tissue evidence="6">Mixed with DoveR01_LX</tissue>
    </source>
</reference>
<dbReference type="PROSITE" id="PS51352">
    <property type="entry name" value="THIOREDOXIN_2"/>
    <property type="match status" value="1"/>
</dbReference>
<dbReference type="GO" id="GO:0015035">
    <property type="term" value="F:protein-disulfide reductase activity"/>
    <property type="evidence" value="ECO:0007669"/>
    <property type="project" value="InterPro"/>
</dbReference>
<dbReference type="PRINTS" id="PR00421">
    <property type="entry name" value="THIOREDOXIN"/>
</dbReference>
<dbReference type="InterPro" id="IPR050620">
    <property type="entry name" value="Thioredoxin_H-type-like"/>
</dbReference>
<evidence type="ECO:0000256" key="2">
    <source>
        <dbReference type="ARBA" id="ARBA00038353"/>
    </source>
</evidence>
<dbReference type="InterPro" id="IPR036249">
    <property type="entry name" value="Thioredoxin-like_sf"/>
</dbReference>
<evidence type="ECO:0000313" key="6">
    <source>
        <dbReference type="EMBL" id="MPA60247.1"/>
    </source>
</evidence>
<dbReference type="Pfam" id="PF00085">
    <property type="entry name" value="Thioredoxin"/>
    <property type="match status" value="1"/>
</dbReference>
<name>A0A5B7AU86_DAVIN</name>
<dbReference type="InterPro" id="IPR013766">
    <property type="entry name" value="Thioredoxin_domain"/>
</dbReference>
<evidence type="ECO:0000256" key="4">
    <source>
        <dbReference type="PIRSR" id="PIRSR000077-4"/>
    </source>
</evidence>
<dbReference type="EMBL" id="GHES01029688">
    <property type="protein sequence ID" value="MPA60247.1"/>
    <property type="molecule type" value="Transcribed_RNA"/>
</dbReference>
<feature type="domain" description="Thioredoxin" evidence="5">
    <location>
        <begin position="1"/>
        <end position="116"/>
    </location>
</feature>
<dbReference type="SUPFAM" id="SSF52833">
    <property type="entry name" value="Thioredoxin-like"/>
    <property type="match status" value="1"/>
</dbReference>
<dbReference type="PANTHER" id="PTHR10438:SF463">
    <property type="entry name" value="THIOREDOXIN"/>
    <property type="match status" value="1"/>
</dbReference>
<keyword evidence="4" id="KW-0676">Redox-active center</keyword>
<evidence type="ECO:0000259" key="5">
    <source>
        <dbReference type="PROSITE" id="PS51352"/>
    </source>
</evidence>
<dbReference type="AlphaFoldDB" id="A0A5B7AU86"/>
<feature type="disulfide bond" description="Redox-active" evidence="4">
    <location>
        <begin position="41"/>
        <end position="44"/>
    </location>
</feature>
<dbReference type="PIRSF" id="PIRSF000077">
    <property type="entry name" value="Thioredoxin"/>
    <property type="match status" value="1"/>
</dbReference>
<sequence length="116" mass="13182">MANSSGSTSQVVLCPNQDKLKEILQENTNRLVVLEFAASWCGYCQLMEPAVEEMARTYSNVVVFVKIDWDEMRDVTRDYGVRGFPTFILLKKGKKLAKVLGAKKDELKKQIEKHKG</sequence>